<dbReference type="EMBL" id="NETL01000018">
    <property type="protein sequence ID" value="OTN67934.1"/>
    <property type="molecule type" value="Genomic_DNA"/>
</dbReference>
<name>A0A1Y3DTF9_PLAKN</name>
<dbReference type="OrthoDB" id="387594at2759"/>
<feature type="compositionally biased region" description="Acidic residues" evidence="1">
    <location>
        <begin position="278"/>
        <end position="289"/>
    </location>
</feature>
<feature type="domain" description="Plasmodium RESA N-terminal" evidence="3">
    <location>
        <begin position="113"/>
        <end position="225"/>
    </location>
</feature>
<dbReference type="AlphaFoldDB" id="A0A1Y3DTF9"/>
<dbReference type="Pfam" id="PF09687">
    <property type="entry name" value="PRESAN"/>
    <property type="match status" value="1"/>
</dbReference>
<feature type="chain" id="PRO_5011011876" description="Plasmodium RESA N-terminal domain-containing protein" evidence="2">
    <location>
        <begin position="37"/>
        <end position="412"/>
    </location>
</feature>
<feature type="compositionally biased region" description="Basic and acidic residues" evidence="1">
    <location>
        <begin position="317"/>
        <end position="388"/>
    </location>
</feature>
<sequence length="412" mass="47728">MADVVGVRTSTFSGRCRSSLLMVLFVLLYSNTVPVAEHESPLPVRRVALQRRLAMAKGSENNPVKIAVRRDKSENEVLVQSQGKFPRGCTEEDLKRYLKKRIKLNVMYVSGMLRLNLKDAYIGSYRYFKYLKRGYYKMMESLRKWCYEFTLQYGIPEDMVDNIWEECEAGLLEDLSEMEEFCIESMFDFTGNGRVGNICRGEYDDFIKNLKEICRSFTEFSDIKWEALIVRKVRILRKAMKEQKDIEEDDEYEDAVEQLQVEGVMNPVQDKTEKEVKEEEEEVKEEDEEALRKKQEMISQYIEELKELFGEEEELIDGRGEQLRADLEQVEMGDKANGEGEKLSGKQKKTDAKEKKSTLGEQMENRKSKEQNNKGKASGKEKKADREGTQQTGNGSKGKDAGARKNRETDVR</sequence>
<dbReference type="VEuPathDB" id="PlasmoDB:PKNH_0501000"/>
<evidence type="ECO:0000313" key="5">
    <source>
        <dbReference type="Proteomes" id="UP000195012"/>
    </source>
</evidence>
<dbReference type="InterPro" id="IPR019111">
    <property type="entry name" value="PRESA_N"/>
</dbReference>
<feature type="signal peptide" evidence="2">
    <location>
        <begin position="1"/>
        <end position="36"/>
    </location>
</feature>
<feature type="region of interest" description="Disordered" evidence="1">
    <location>
        <begin position="264"/>
        <end position="291"/>
    </location>
</feature>
<dbReference type="Gene3D" id="6.10.280.180">
    <property type="entry name" value="Plasmodium RESA, N-terminal helical domain"/>
    <property type="match status" value="1"/>
</dbReference>
<evidence type="ECO:0000256" key="2">
    <source>
        <dbReference type="SAM" id="SignalP"/>
    </source>
</evidence>
<dbReference type="Proteomes" id="UP000195012">
    <property type="component" value="Unassembled WGS sequence"/>
</dbReference>
<dbReference type="OMA" id="WEQLKME"/>
<evidence type="ECO:0000259" key="3">
    <source>
        <dbReference type="Pfam" id="PF09687"/>
    </source>
</evidence>
<evidence type="ECO:0000313" key="4">
    <source>
        <dbReference type="EMBL" id="OTN67934.1"/>
    </source>
</evidence>
<dbReference type="VEuPathDB" id="PlasmoDB:PKA1H_050006200"/>
<accession>A0A1Y3DTF9</accession>
<gene>
    <name evidence="4" type="ORF">PKNOH_S04353200</name>
</gene>
<keyword evidence="2" id="KW-0732">Signal</keyword>
<dbReference type="VEuPathDB" id="PlasmoDB:PKNOH_S04353200"/>
<feature type="compositionally biased region" description="Basic and acidic residues" evidence="1">
    <location>
        <begin position="397"/>
        <end position="412"/>
    </location>
</feature>
<feature type="region of interest" description="Disordered" evidence="1">
    <location>
        <begin position="317"/>
        <end position="412"/>
    </location>
</feature>
<evidence type="ECO:0000256" key="1">
    <source>
        <dbReference type="SAM" id="MobiDB-lite"/>
    </source>
</evidence>
<comment type="caution">
    <text evidence="4">The sequence shown here is derived from an EMBL/GenBank/DDBJ whole genome shotgun (WGS) entry which is preliminary data.</text>
</comment>
<dbReference type="InterPro" id="IPR044885">
    <property type="entry name" value="PRESA_N_sf"/>
</dbReference>
<reference evidence="4 5" key="1">
    <citation type="submission" date="2017-05" db="EMBL/GenBank/DDBJ databases">
        <title>PacBio assembly of a Plasmodium knowlesi genome sequence with Hi-C correction and manual annotation of the SICAvar gene family.</title>
        <authorList>
            <person name="Lapp S.A."/>
            <person name="Geraldo J.A."/>
            <person name="Chien J.-T."/>
            <person name="Ay F."/>
            <person name="Pakala S.B."/>
            <person name="Batugedara G."/>
            <person name="Humphrey J.C."/>
            <person name="Debarry J.D."/>
            <person name="Le Roch K.G."/>
            <person name="Galinski M.R."/>
            <person name="Kissinger J.C."/>
        </authorList>
    </citation>
    <scope>NUCLEOTIDE SEQUENCE [LARGE SCALE GENOMIC DNA]</scope>
    <source>
        <strain evidence="5">Malayan Strain Pk1 (A+)</strain>
    </source>
</reference>
<organism evidence="4 5">
    <name type="scientific">Plasmodium knowlesi</name>
    <dbReference type="NCBI Taxonomy" id="5850"/>
    <lineage>
        <taxon>Eukaryota</taxon>
        <taxon>Sar</taxon>
        <taxon>Alveolata</taxon>
        <taxon>Apicomplexa</taxon>
        <taxon>Aconoidasida</taxon>
        <taxon>Haemosporida</taxon>
        <taxon>Plasmodiidae</taxon>
        <taxon>Plasmodium</taxon>
        <taxon>Plasmodium (Plasmodium)</taxon>
    </lineage>
</organism>
<protein>
    <recommendedName>
        <fullName evidence="3">Plasmodium RESA N-terminal domain-containing protein</fullName>
    </recommendedName>
</protein>
<proteinExistence type="predicted"/>